<dbReference type="EMBL" id="BKCJ010415206">
    <property type="protein sequence ID" value="GFA38679.1"/>
    <property type="molecule type" value="Genomic_DNA"/>
</dbReference>
<sequence length="128" mass="14326">MVTHSQVVTVKPNPRFHGHVSYISPLPKSLFFALSDPNWRDAMYDEYNALMKNGTWILVLKPPNVNVVQFMKLFWHKYHANISLSGYKACLVANGGTQQLCVDCDDTFSSVVKSAIIHTVLSLALSLS</sequence>
<proteinExistence type="predicted"/>
<reference evidence="1" key="1">
    <citation type="journal article" date="2019" name="Sci. Rep.">
        <title>Draft genome of Tanacetum cinerariifolium, the natural source of mosquito coil.</title>
        <authorList>
            <person name="Yamashiro T."/>
            <person name="Shiraishi A."/>
            <person name="Satake H."/>
            <person name="Nakayama K."/>
        </authorList>
    </citation>
    <scope>NUCLEOTIDE SEQUENCE</scope>
</reference>
<evidence type="ECO:0000313" key="1">
    <source>
        <dbReference type="EMBL" id="GFA38679.1"/>
    </source>
</evidence>
<name>A0A699JKI5_TANCI</name>
<comment type="caution">
    <text evidence="1">The sequence shown here is derived from an EMBL/GenBank/DDBJ whole genome shotgun (WGS) entry which is preliminary data.</text>
</comment>
<accession>A0A699JKI5</accession>
<dbReference type="AlphaFoldDB" id="A0A699JKI5"/>
<gene>
    <name evidence="1" type="ORF">Tci_610651</name>
</gene>
<protein>
    <submittedName>
        <fullName evidence="1">Ribonuclease H-like domain-containing protein</fullName>
    </submittedName>
</protein>
<organism evidence="1">
    <name type="scientific">Tanacetum cinerariifolium</name>
    <name type="common">Dalmatian daisy</name>
    <name type="synonym">Chrysanthemum cinerariifolium</name>
    <dbReference type="NCBI Taxonomy" id="118510"/>
    <lineage>
        <taxon>Eukaryota</taxon>
        <taxon>Viridiplantae</taxon>
        <taxon>Streptophyta</taxon>
        <taxon>Embryophyta</taxon>
        <taxon>Tracheophyta</taxon>
        <taxon>Spermatophyta</taxon>
        <taxon>Magnoliopsida</taxon>
        <taxon>eudicotyledons</taxon>
        <taxon>Gunneridae</taxon>
        <taxon>Pentapetalae</taxon>
        <taxon>asterids</taxon>
        <taxon>campanulids</taxon>
        <taxon>Asterales</taxon>
        <taxon>Asteraceae</taxon>
        <taxon>Asteroideae</taxon>
        <taxon>Anthemideae</taxon>
        <taxon>Anthemidinae</taxon>
        <taxon>Tanacetum</taxon>
    </lineage>
</organism>